<dbReference type="PANTHER" id="PTHR33515:SF1">
    <property type="entry name" value="RIBOSOME-BINDING FACTOR A, CHLOROPLASTIC-RELATED"/>
    <property type="match status" value="1"/>
</dbReference>
<keyword evidence="6" id="KW-1185">Reference proteome</keyword>
<dbReference type="HOGENOM" id="CLU_089475_0_0_11"/>
<evidence type="ECO:0000256" key="4">
    <source>
        <dbReference type="SAM" id="MobiDB-lite"/>
    </source>
</evidence>
<reference evidence="5 6" key="1">
    <citation type="submission" date="2014-02" db="EMBL/GenBank/DDBJ databases">
        <title>Genome sequence of Brachybacterium phenoliresistens strain W13A50.</title>
        <authorList>
            <person name="Wang X."/>
        </authorList>
    </citation>
    <scope>NUCLEOTIDE SEQUENCE [LARGE SCALE GENOMIC DNA]</scope>
    <source>
        <strain evidence="5 6">W13A50</strain>
    </source>
</reference>
<proteinExistence type="inferred from homology"/>
<comment type="similarity">
    <text evidence="3">Belongs to the RbfA family.</text>
</comment>
<dbReference type="OrthoDB" id="307788at2"/>
<keyword evidence="2 3" id="KW-0690">Ribosome biogenesis</keyword>
<organism evidence="5 6">
    <name type="scientific">Brachybacterium phenoliresistens</name>
    <dbReference type="NCBI Taxonomy" id="396014"/>
    <lineage>
        <taxon>Bacteria</taxon>
        <taxon>Bacillati</taxon>
        <taxon>Actinomycetota</taxon>
        <taxon>Actinomycetes</taxon>
        <taxon>Micrococcales</taxon>
        <taxon>Dermabacteraceae</taxon>
        <taxon>Brachybacterium</taxon>
    </lineage>
</organism>
<comment type="function">
    <text evidence="3">One of several proteins that assist in the late maturation steps of the functional core of the 30S ribosomal subunit. Associates with free 30S ribosomal subunits (but not with 30S subunits that are part of 70S ribosomes or polysomes). Required for efficient processing of 16S rRNA. May interact with the 5'-terminal helix region of 16S rRNA.</text>
</comment>
<dbReference type="PATRIC" id="fig|396014.3.peg.2084"/>
<comment type="subunit">
    <text evidence="3">Monomer. Binds 30S ribosomal subunits, but not 50S ribosomal subunits or 70S ribosomes.</text>
</comment>
<dbReference type="Pfam" id="PF02033">
    <property type="entry name" value="RBFA"/>
    <property type="match status" value="1"/>
</dbReference>
<dbReference type="Gene3D" id="3.30.300.20">
    <property type="match status" value="1"/>
</dbReference>
<dbReference type="SUPFAM" id="SSF89919">
    <property type="entry name" value="Ribosome-binding factor A, RbfA"/>
    <property type="match status" value="1"/>
</dbReference>
<dbReference type="PROSITE" id="PS01319">
    <property type="entry name" value="RBFA"/>
    <property type="match status" value="1"/>
</dbReference>
<dbReference type="eggNOG" id="COG0858">
    <property type="taxonomic scope" value="Bacteria"/>
</dbReference>
<evidence type="ECO:0000313" key="6">
    <source>
        <dbReference type="Proteomes" id="UP000023067"/>
    </source>
</evidence>
<dbReference type="AlphaFoldDB" id="Z9JTW6"/>
<dbReference type="HAMAP" id="MF_00003">
    <property type="entry name" value="RbfA"/>
    <property type="match status" value="1"/>
</dbReference>
<comment type="subcellular location">
    <subcellularLocation>
        <location evidence="3">Cytoplasm</location>
    </subcellularLocation>
</comment>
<protein>
    <recommendedName>
        <fullName evidence="3">Ribosome-binding factor A</fullName>
    </recommendedName>
</protein>
<feature type="region of interest" description="Disordered" evidence="4">
    <location>
        <begin position="120"/>
        <end position="174"/>
    </location>
</feature>
<dbReference type="Proteomes" id="UP000023067">
    <property type="component" value="Unassembled WGS sequence"/>
</dbReference>
<dbReference type="InterPro" id="IPR020053">
    <property type="entry name" value="Ribosome-bd_factorA_CS"/>
</dbReference>
<evidence type="ECO:0000313" key="5">
    <source>
        <dbReference type="EMBL" id="EWS81207.1"/>
    </source>
</evidence>
<dbReference type="GO" id="GO:0043024">
    <property type="term" value="F:ribosomal small subunit binding"/>
    <property type="evidence" value="ECO:0007669"/>
    <property type="project" value="TreeGrafter"/>
</dbReference>
<dbReference type="GO" id="GO:0005829">
    <property type="term" value="C:cytosol"/>
    <property type="evidence" value="ECO:0007669"/>
    <property type="project" value="TreeGrafter"/>
</dbReference>
<name>Z9JTW6_9MICO</name>
<comment type="caution">
    <text evidence="5">The sequence shown here is derived from an EMBL/GenBank/DDBJ whole genome shotgun (WGS) entry which is preliminary data.</text>
</comment>
<dbReference type="InterPro" id="IPR015946">
    <property type="entry name" value="KH_dom-like_a/b"/>
</dbReference>
<dbReference type="GO" id="GO:0030490">
    <property type="term" value="P:maturation of SSU-rRNA"/>
    <property type="evidence" value="ECO:0007669"/>
    <property type="project" value="UniProtKB-UniRule"/>
</dbReference>
<sequence length="174" mass="19463">MHENPRARKLADRIKVIVATALDTRVKDPRLGFVTITDVRVTGDLQHASVFYTVYGTEEEREGTAAALRSATGMLRSEVGRQTTVRLTPSLEFIADAIPENARTIDDLLVEARHRDAELSGLKEGAQYAGEADPYRQPREDDPDLEDDDLEDDDLDEDEHDSEDREGDAEEPRA</sequence>
<feature type="compositionally biased region" description="Acidic residues" evidence="4">
    <location>
        <begin position="141"/>
        <end position="174"/>
    </location>
</feature>
<dbReference type="InterPro" id="IPR000238">
    <property type="entry name" value="RbfA"/>
</dbReference>
<accession>Z9JTW6</accession>
<gene>
    <name evidence="3" type="primary">rbfA</name>
    <name evidence="5" type="ORF">BF93_18745</name>
</gene>
<dbReference type="EMBL" id="JDYK01000009">
    <property type="protein sequence ID" value="EWS81207.1"/>
    <property type="molecule type" value="Genomic_DNA"/>
</dbReference>
<dbReference type="PANTHER" id="PTHR33515">
    <property type="entry name" value="RIBOSOME-BINDING FACTOR A, CHLOROPLASTIC-RELATED"/>
    <property type="match status" value="1"/>
</dbReference>
<dbReference type="NCBIfam" id="TIGR00082">
    <property type="entry name" value="rbfA"/>
    <property type="match status" value="1"/>
</dbReference>
<evidence type="ECO:0000256" key="3">
    <source>
        <dbReference type="HAMAP-Rule" id="MF_00003"/>
    </source>
</evidence>
<evidence type="ECO:0000256" key="1">
    <source>
        <dbReference type="ARBA" id="ARBA00022490"/>
    </source>
</evidence>
<dbReference type="STRING" id="396014.BF93_18745"/>
<evidence type="ECO:0000256" key="2">
    <source>
        <dbReference type="ARBA" id="ARBA00022517"/>
    </source>
</evidence>
<keyword evidence="1 3" id="KW-0963">Cytoplasm</keyword>
<dbReference type="InterPro" id="IPR023799">
    <property type="entry name" value="RbfA_dom_sf"/>
</dbReference>
<dbReference type="RefSeq" id="WP_038372461.1">
    <property type="nucleotide sequence ID" value="NZ_BAAAOW010000002.1"/>
</dbReference>